<keyword evidence="5" id="KW-0106">Calcium</keyword>
<feature type="compositionally biased region" description="Basic and acidic residues" evidence="6">
    <location>
        <begin position="1746"/>
        <end position="1771"/>
    </location>
</feature>
<dbReference type="Gene3D" id="2.60.40.2030">
    <property type="match status" value="1"/>
</dbReference>
<evidence type="ECO:0000256" key="4">
    <source>
        <dbReference type="ARBA" id="ARBA00022737"/>
    </source>
</evidence>
<evidence type="ECO:0000256" key="6">
    <source>
        <dbReference type="SAM" id="MobiDB-lite"/>
    </source>
</evidence>
<feature type="compositionally biased region" description="Basic and acidic residues" evidence="6">
    <location>
        <begin position="2059"/>
        <end position="2076"/>
    </location>
</feature>
<dbReference type="InterPro" id="IPR059100">
    <property type="entry name" value="TSP3_bac"/>
</dbReference>
<feature type="domain" description="Calx-beta" evidence="8">
    <location>
        <begin position="186"/>
        <end position="278"/>
    </location>
</feature>
<feature type="compositionally biased region" description="Basic and acidic residues" evidence="6">
    <location>
        <begin position="1780"/>
        <end position="1805"/>
    </location>
</feature>
<dbReference type="Pfam" id="PF03160">
    <property type="entry name" value="Calx-beta"/>
    <property type="match status" value="1"/>
</dbReference>
<keyword evidence="3 7" id="KW-0732">Signal</keyword>
<feature type="compositionally biased region" description="Basic and acidic residues" evidence="6">
    <location>
        <begin position="1814"/>
        <end position="1838"/>
    </location>
</feature>
<feature type="compositionally biased region" description="Basic and acidic residues" evidence="6">
    <location>
        <begin position="1712"/>
        <end position="1737"/>
    </location>
</feature>
<dbReference type="Pfam" id="PF13585">
    <property type="entry name" value="CHU_C"/>
    <property type="match status" value="1"/>
</dbReference>
<dbReference type="SUPFAM" id="SSF141072">
    <property type="entry name" value="CalX-like"/>
    <property type="match status" value="1"/>
</dbReference>
<dbReference type="Pfam" id="PF05345">
    <property type="entry name" value="He_PIG"/>
    <property type="match status" value="10"/>
</dbReference>
<keyword evidence="10" id="KW-1185">Reference proteome</keyword>
<feature type="compositionally biased region" description="Acidic residues" evidence="6">
    <location>
        <begin position="1549"/>
        <end position="1566"/>
    </location>
</feature>
<evidence type="ECO:0000259" key="8">
    <source>
        <dbReference type="SMART" id="SM00237"/>
    </source>
</evidence>
<dbReference type="Gene3D" id="2.60.40.10">
    <property type="entry name" value="Immunoglobulins"/>
    <property type="match status" value="10"/>
</dbReference>
<dbReference type="InterPro" id="IPR038081">
    <property type="entry name" value="CalX-like_sf"/>
</dbReference>
<feature type="region of interest" description="Disordered" evidence="6">
    <location>
        <begin position="1674"/>
        <end position="2101"/>
    </location>
</feature>
<dbReference type="InterPro" id="IPR015919">
    <property type="entry name" value="Cadherin-like_sf"/>
</dbReference>
<name>A0ABT4JHT1_9BACT</name>
<dbReference type="SUPFAM" id="SSF49313">
    <property type="entry name" value="Cadherin-like"/>
    <property type="match status" value="10"/>
</dbReference>
<feature type="compositionally biased region" description="Acidic residues" evidence="6">
    <location>
        <begin position="2019"/>
        <end position="2036"/>
    </location>
</feature>
<feature type="compositionally biased region" description="Basic and acidic residues" evidence="6">
    <location>
        <begin position="1882"/>
        <end position="1895"/>
    </location>
</feature>
<feature type="compositionally biased region" description="Basic and acidic residues" evidence="6">
    <location>
        <begin position="1430"/>
        <end position="1443"/>
    </location>
</feature>
<feature type="compositionally biased region" description="Basic and acidic residues" evidence="6">
    <location>
        <begin position="1855"/>
        <end position="1873"/>
    </location>
</feature>
<feature type="compositionally biased region" description="Basic and acidic residues" evidence="6">
    <location>
        <begin position="2086"/>
        <end position="2095"/>
    </location>
</feature>
<evidence type="ECO:0000256" key="2">
    <source>
        <dbReference type="ARBA" id="ARBA00022525"/>
    </source>
</evidence>
<proteinExistence type="predicted"/>
<evidence type="ECO:0000256" key="5">
    <source>
        <dbReference type="ARBA" id="ARBA00022837"/>
    </source>
</evidence>
<comment type="subcellular location">
    <subcellularLocation>
        <location evidence="1">Secreted</location>
    </subcellularLocation>
</comment>
<feature type="region of interest" description="Disordered" evidence="6">
    <location>
        <begin position="1642"/>
        <end position="1662"/>
    </location>
</feature>
<feature type="compositionally biased region" description="Basic and acidic residues" evidence="6">
    <location>
        <begin position="1649"/>
        <end position="1658"/>
    </location>
</feature>
<dbReference type="PANTHER" id="PTHR10199:SF119">
    <property type="entry name" value="RE20510P"/>
    <property type="match status" value="1"/>
</dbReference>
<dbReference type="PANTHER" id="PTHR10199">
    <property type="entry name" value="THROMBOSPONDIN"/>
    <property type="match status" value="1"/>
</dbReference>
<protein>
    <recommendedName>
        <fullName evidence="8">Calx-beta domain-containing protein</fullName>
    </recommendedName>
</protein>
<evidence type="ECO:0000256" key="7">
    <source>
        <dbReference type="SAM" id="SignalP"/>
    </source>
</evidence>
<feature type="region of interest" description="Disordered" evidence="6">
    <location>
        <begin position="1500"/>
        <end position="1578"/>
    </location>
</feature>
<dbReference type="SUPFAM" id="SSF103647">
    <property type="entry name" value="TSP type-3 repeat"/>
    <property type="match status" value="4"/>
</dbReference>
<feature type="chain" id="PRO_5046192749" description="Calx-beta domain-containing protein" evidence="7">
    <location>
        <begin position="39"/>
        <end position="2231"/>
    </location>
</feature>
<evidence type="ECO:0000256" key="3">
    <source>
        <dbReference type="ARBA" id="ARBA00022729"/>
    </source>
</evidence>
<evidence type="ECO:0000313" key="9">
    <source>
        <dbReference type="EMBL" id="MCZ2475846.1"/>
    </source>
</evidence>
<keyword evidence="2" id="KW-0964">Secreted</keyword>
<evidence type="ECO:0000313" key="10">
    <source>
        <dbReference type="Proteomes" id="UP001321186"/>
    </source>
</evidence>
<dbReference type="RefSeq" id="WP_269010438.1">
    <property type="nucleotide sequence ID" value="NZ_JAANOH010000004.1"/>
</dbReference>
<feature type="compositionally biased region" description="Polar residues" evidence="6">
    <location>
        <begin position="2009"/>
        <end position="2018"/>
    </location>
</feature>
<gene>
    <name evidence="9" type="ORF">G9H61_10330</name>
</gene>
<dbReference type="SMART" id="SM00237">
    <property type="entry name" value="Calx_beta"/>
    <property type="match status" value="1"/>
</dbReference>
<dbReference type="Proteomes" id="UP001321186">
    <property type="component" value="Unassembled WGS sequence"/>
</dbReference>
<comment type="caution">
    <text evidence="9">The sequence shown here is derived from an EMBL/GenBank/DDBJ whole genome shotgun (WGS) entry which is preliminary data.</text>
</comment>
<dbReference type="EMBL" id="JAANOH010000004">
    <property type="protein sequence ID" value="MCZ2475846.1"/>
    <property type="molecule type" value="Genomic_DNA"/>
</dbReference>
<feature type="signal peptide" evidence="7">
    <location>
        <begin position="1"/>
        <end position="38"/>
    </location>
</feature>
<dbReference type="InterPro" id="IPR028974">
    <property type="entry name" value="TSP_type-3_rpt"/>
</dbReference>
<reference evidence="9 10" key="1">
    <citation type="submission" date="2020-03" db="EMBL/GenBank/DDBJ databases">
        <authorList>
            <person name="Pitt A."/>
            <person name="Hahn M.W."/>
        </authorList>
    </citation>
    <scope>NUCLEOTIDE SEQUENCE [LARGE SCALE GENOMIC DNA]</scope>
    <source>
        <strain evidence="9 10">5A-MARBSE</strain>
    </source>
</reference>
<feature type="compositionally biased region" description="Basic and acidic residues" evidence="6">
    <location>
        <begin position="1678"/>
        <end position="1687"/>
    </location>
</feature>
<feature type="region of interest" description="Disordered" evidence="6">
    <location>
        <begin position="1410"/>
        <end position="1454"/>
    </location>
</feature>
<feature type="compositionally biased region" description="Basic and acidic residues" evidence="6">
    <location>
        <begin position="1984"/>
        <end position="2008"/>
    </location>
</feature>
<dbReference type="Gene3D" id="4.10.1080.10">
    <property type="entry name" value="TSP type-3 repeat"/>
    <property type="match status" value="6"/>
</dbReference>
<feature type="compositionally biased region" description="Basic and acidic residues" evidence="6">
    <location>
        <begin position="1950"/>
        <end position="1975"/>
    </location>
</feature>
<evidence type="ECO:0000256" key="1">
    <source>
        <dbReference type="ARBA" id="ARBA00004613"/>
    </source>
</evidence>
<dbReference type="Pfam" id="PF18884">
    <property type="entry name" value="TSP3_bac"/>
    <property type="match status" value="2"/>
</dbReference>
<sequence>MQKCYSTFKATEKRSFVLKLLFLATLIFSLSAATPALAGYVSVSFNEGFIGDQNGNNKAQNGIAVSTTGITRLSFGQNSSTTGFELQGNDLPGFVTFYDKNNVYHSIAGFMNWRETNGSTIRTMVFYPATGTNEVITINSGSYTITPTKTIGLTLNGQILNMSGGVVTGNAATVAQMLTSLNDYLALQPKLNITSTLNVTEAIGGVNAVTTVTLSAAATIATTVTYSTSGGTATNGTDYTNTTGTLTFAIGESSKTITAPVLDDFIAEGTETFNIVIADAVNAAIVTNTTVVSILDNEPAPSNLTYSTPNVYTVGTAISSLNPSVTGNVASYALTSGTLPNGLSFSTTDGKITGTPTTVTALRSFTVTATNAVGSTVSNTFSITVNEAAPTNLTYNTPNVYTVGTAITSLNPSVTGNVVSYALTSGTLPNGLSFSTTDGKITGTPTTVTALRNFTVTATNTGGSTVSNTFTITVNEAAPTNLTYNTPNVYTAGTAITSLNPSVTGNVVSYALTSGTLPNGLTFSTTDGKIIGTPSTVTALRSFTVTATNTGGSTVSNTFTITVNDVAPTNLSYNTTNVYPVGTAITSLNPSVTGNVVSYALTSGTLPSGLSFSTTDGKITGTPSTVTALRSFTVTATNTGGSTVSNTFTITINDVAPTNLTYNTPNVYTVGTAITSLNPSVTGNVVSYALTSGTLPNGLSFSTTDGKITGTPTTVTALRSFTVTATNTGGNTVSNTFDITVNDIAPTNLSYPTPKVYVAGTAIPSLDPTVTGNVVSYALTTGSLPLGLSFNTTNGKITGNPNHVTSLRSYTVTATNSGGSTVSNTFTITVNATAAPAPTNLTYFTPNVYTVGTAITSLNPSVTGTIDSYALTSGTLPNGLSFSTSDGKITGTPTAANASRSFTVTATNSGGDAVSNTFTITVNDVAPTGLTYNTPNVYTVGTAITSLNPSVTGNVVSYALTSGTLPSGLSFSTTDGKITGTPTTVTSLSNFTVTATNSGGNTVSNTFTITVNPAAPSSLSYNTPNVYNVGSTITSLSPTVTGTVTSYSISTPLPTGLLFNTTTGVISGTPTVTSPATDYTVTATNGTGSTTAVVRITVNNAAPTGLSYTTPNVYTVGSTITSLSPTVTGTVTSYSISTPLPTGLLFNTTTGVISGTPTVTSPATDYTVTATNGTGSTNAVVRITVNNAAPTGLSYTTPNVYTVGSTITSLSPTVTGTVTSYSISTPLPTGLLFNTTTGVISGNPSVTSPATDYTVTATNGTGSTTAVLRITVISGLPTDTDGDGVSDAQEAIDGTNPNDGCSYNPASQIFANTTLTWKNTDCDGDGTNNGTDPQPLNYCVGGAGGNPPSIGSPSFAIFGSNDCDNDGIPNSVECASGGPSCQDYDGDGIPNFQDPDSDNDGILDSIEKNIDSDGDGIPNYLDLDSDNDGILDRTEGSSDRDGDGTPNYLDLDSDGDSILDAWEATDSSRGVIDPNYNGLVDQNGAFIDNNKNGLADFLEANPAPIPDTDKDGTADFLDLDSDGDSIIDSKELTSDPDGDGIPNYRDLDSDGDWLGDSDERESDNDGDNIPNYLDLDSDGDTIPDAWEGKNKCATCTNLNDGNGDGWDDRGQYVAVIDTDKDGTPDFLDLDSDNDCIPDRVELGGDIDGDDKPNFRDTDSDNDGILDALEAVSCNSPIDTDKDGAKDFEDLDSDNDGIPDKIEAGSDPSNPVDTDKDGTPDFRDLDSDNDGIPDKLEAGNDPNNPLDTDKDGIYDFRDLDSDNDGIPDKIEAGVDPNNPVDTDKDGTPDFRDLDSDNDGIPDKIEAGADPNNPVDTDKDGTPDFRDLDSDNDGIPDKIEAGSNPSNPVDTDNDGTPDFRDLDSDNDGISDKIEAGADPNNPIDTDKDGTPDFRDTDSDNDGIPDLFEAGKDPNNPVDTDKDGTPDYRDIDSDNDGIPDSIEAGNDPINPVDTDKDGTPDFRDLDSDNDGIPDKIEAGKNPSMPTDTDKDGIPDFRELDSDNDSILDKTEAGNNPNNPLDTDSDGTPDFQDLDTDSDGIPDKVEAGPNPNAPVDSDTDGTPDFRDLDADNDGVLDKVEAGTNPATPTDTDKDSKPDFQDMDDDNDGILDVMEDNLDYGGLPDCDNDGIPNRLDPDICPSFVPQGLSPNGDGKNDKLIIPGILGFKNSLTIFNRWGEIVYETKDYKNDWGGESNNVFILKDGLLPDGVYYYIVDFYGVKPNISTFIFINRLKNK</sequence>
<organism evidence="9 10">
    <name type="scientific">Aquirufa ecclesiirivi</name>
    <dbReference type="NCBI Taxonomy" id="2715124"/>
    <lineage>
        <taxon>Bacteria</taxon>
        <taxon>Pseudomonadati</taxon>
        <taxon>Bacteroidota</taxon>
        <taxon>Cytophagia</taxon>
        <taxon>Cytophagales</taxon>
        <taxon>Flectobacillaceae</taxon>
        <taxon>Aquirufa</taxon>
    </lineage>
</organism>
<dbReference type="InterPro" id="IPR003644">
    <property type="entry name" value="Calx_beta"/>
</dbReference>
<keyword evidence="4" id="KW-0677">Repeat</keyword>
<feature type="compositionally biased region" description="Basic and acidic residues" evidence="6">
    <location>
        <begin position="1916"/>
        <end position="1929"/>
    </location>
</feature>
<dbReference type="InterPro" id="IPR013783">
    <property type="entry name" value="Ig-like_fold"/>
</dbReference>
<accession>A0ABT4JHT1</accession>